<keyword evidence="3" id="KW-1185">Reference proteome</keyword>
<dbReference type="Proteomes" id="UP000689195">
    <property type="component" value="Unassembled WGS sequence"/>
</dbReference>
<protein>
    <submittedName>
        <fullName evidence="2">Uncharacterized protein</fullName>
    </submittedName>
</protein>
<keyword evidence="1" id="KW-0812">Transmembrane</keyword>
<feature type="transmembrane region" description="Helical" evidence="1">
    <location>
        <begin position="248"/>
        <end position="267"/>
    </location>
</feature>
<name>A0A8S1UXA3_9CILI</name>
<evidence type="ECO:0000313" key="3">
    <source>
        <dbReference type="Proteomes" id="UP000689195"/>
    </source>
</evidence>
<dbReference type="AlphaFoldDB" id="A0A8S1UXA3"/>
<gene>
    <name evidence="2" type="ORF">PPENT_87.1.T0500255</name>
</gene>
<proteinExistence type="predicted"/>
<accession>A0A8S1UXA3</accession>
<dbReference type="EMBL" id="CAJJDO010000050">
    <property type="protein sequence ID" value="CAD8169285.1"/>
    <property type="molecule type" value="Genomic_DNA"/>
</dbReference>
<organism evidence="2 3">
    <name type="scientific">Paramecium pentaurelia</name>
    <dbReference type="NCBI Taxonomy" id="43138"/>
    <lineage>
        <taxon>Eukaryota</taxon>
        <taxon>Sar</taxon>
        <taxon>Alveolata</taxon>
        <taxon>Ciliophora</taxon>
        <taxon>Intramacronucleata</taxon>
        <taxon>Oligohymenophorea</taxon>
        <taxon>Peniculida</taxon>
        <taxon>Parameciidae</taxon>
        <taxon>Paramecium</taxon>
    </lineage>
</organism>
<comment type="caution">
    <text evidence="2">The sequence shown here is derived from an EMBL/GenBank/DDBJ whole genome shotgun (WGS) entry which is preliminary data.</text>
</comment>
<sequence length="327" mass="38543">MFQDYCDIPNAISEYQLSTTSITLIEDSRVQVINSYNIDPPQGKVFNHQYLNADTALIGLTSLGYSGQIEFQLLITQITKDTVPVGITQVAKKIQIPDLIRSFKRFYRSWISEIQTCLYQQCNKFEIEQMAHIANSRNQIQLWNPIDFEPVKKFLELQQGPYDQSEFTIQNLCMFYQLIKNYALECFTLRISQKLDRSQSNRPRFLFKYSRQIKYIMLLENIPLRSINLFRLLILLLKQIVLQENEQYLNLIIVILVFLLGRIINLIQSMLSLSNQFNKLFSQVHLNTICKSKSQKKYHIHQAFSNIDTLQLSKNRIRHHQYSILRS</sequence>
<evidence type="ECO:0000256" key="1">
    <source>
        <dbReference type="SAM" id="Phobius"/>
    </source>
</evidence>
<feature type="transmembrane region" description="Helical" evidence="1">
    <location>
        <begin position="222"/>
        <end position="242"/>
    </location>
</feature>
<reference evidence="2" key="1">
    <citation type="submission" date="2021-01" db="EMBL/GenBank/DDBJ databases">
        <authorList>
            <consortium name="Genoscope - CEA"/>
            <person name="William W."/>
        </authorList>
    </citation>
    <scope>NUCLEOTIDE SEQUENCE</scope>
</reference>
<evidence type="ECO:0000313" key="2">
    <source>
        <dbReference type="EMBL" id="CAD8169285.1"/>
    </source>
</evidence>
<keyword evidence="1" id="KW-1133">Transmembrane helix</keyword>
<keyword evidence="1" id="KW-0472">Membrane</keyword>